<dbReference type="Proteomes" id="UP000237000">
    <property type="component" value="Unassembled WGS sequence"/>
</dbReference>
<evidence type="ECO:0000313" key="1">
    <source>
        <dbReference type="EMBL" id="PON48849.1"/>
    </source>
</evidence>
<organism evidence="1 2">
    <name type="scientific">Trema orientale</name>
    <name type="common">Charcoal tree</name>
    <name type="synonym">Celtis orientalis</name>
    <dbReference type="NCBI Taxonomy" id="63057"/>
    <lineage>
        <taxon>Eukaryota</taxon>
        <taxon>Viridiplantae</taxon>
        <taxon>Streptophyta</taxon>
        <taxon>Embryophyta</taxon>
        <taxon>Tracheophyta</taxon>
        <taxon>Spermatophyta</taxon>
        <taxon>Magnoliopsida</taxon>
        <taxon>eudicotyledons</taxon>
        <taxon>Gunneridae</taxon>
        <taxon>Pentapetalae</taxon>
        <taxon>rosids</taxon>
        <taxon>fabids</taxon>
        <taxon>Rosales</taxon>
        <taxon>Cannabaceae</taxon>
        <taxon>Trema</taxon>
    </lineage>
</organism>
<dbReference type="EMBL" id="JXTC01000511">
    <property type="protein sequence ID" value="PON48849.1"/>
    <property type="molecule type" value="Genomic_DNA"/>
</dbReference>
<comment type="caution">
    <text evidence="1">The sequence shown here is derived from an EMBL/GenBank/DDBJ whole genome shotgun (WGS) entry which is preliminary data.</text>
</comment>
<proteinExistence type="predicted"/>
<gene>
    <name evidence="1" type="ORF">TorRG33x02_319290</name>
</gene>
<name>A0A2P5BJ85_TREOI</name>
<protein>
    <submittedName>
        <fullName evidence="1">Uncharacterized protein</fullName>
    </submittedName>
</protein>
<dbReference type="AlphaFoldDB" id="A0A2P5BJ85"/>
<keyword evidence="2" id="KW-1185">Reference proteome</keyword>
<evidence type="ECO:0000313" key="2">
    <source>
        <dbReference type="Proteomes" id="UP000237000"/>
    </source>
</evidence>
<accession>A0A2P5BJ85</accession>
<dbReference type="InParanoid" id="A0A2P5BJ85"/>
<sequence>MFQVFLFGSESRRYFGVFGGGGFRFLCQNVPPSAPNFTCGFFLGPILRRDSEKAMTQSFNFTSQSTSAINMKGE</sequence>
<reference evidence="2" key="1">
    <citation type="submission" date="2016-06" db="EMBL/GenBank/DDBJ databases">
        <title>Parallel loss of symbiosis genes in relatives of nitrogen-fixing non-legume Parasponia.</title>
        <authorList>
            <person name="Van Velzen R."/>
            <person name="Holmer R."/>
            <person name="Bu F."/>
            <person name="Rutten L."/>
            <person name="Van Zeijl A."/>
            <person name="Liu W."/>
            <person name="Santuari L."/>
            <person name="Cao Q."/>
            <person name="Sharma T."/>
            <person name="Shen D."/>
            <person name="Roswanjaya Y."/>
            <person name="Wardhani T."/>
            <person name="Kalhor M.S."/>
            <person name="Jansen J."/>
            <person name="Van den Hoogen J."/>
            <person name="Gungor B."/>
            <person name="Hartog M."/>
            <person name="Hontelez J."/>
            <person name="Verver J."/>
            <person name="Yang W.-C."/>
            <person name="Schijlen E."/>
            <person name="Repin R."/>
            <person name="Schilthuizen M."/>
            <person name="Schranz E."/>
            <person name="Heidstra R."/>
            <person name="Miyata K."/>
            <person name="Fedorova E."/>
            <person name="Kohlen W."/>
            <person name="Bisseling T."/>
            <person name="Smit S."/>
            <person name="Geurts R."/>
        </authorList>
    </citation>
    <scope>NUCLEOTIDE SEQUENCE [LARGE SCALE GENOMIC DNA]</scope>
    <source>
        <strain evidence="2">cv. RG33-2</strain>
    </source>
</reference>